<dbReference type="PANTHER" id="PTHR14107:SF16">
    <property type="entry name" value="AT02583P"/>
    <property type="match status" value="1"/>
</dbReference>
<dbReference type="OrthoDB" id="3367at2759"/>
<feature type="compositionally biased region" description="Basic and acidic residues" evidence="4">
    <location>
        <begin position="398"/>
        <end position="409"/>
    </location>
</feature>
<keyword evidence="2" id="KW-0677">Repeat</keyword>
<feature type="repeat" description="WD" evidence="3">
    <location>
        <begin position="524"/>
        <end position="565"/>
    </location>
</feature>
<feature type="compositionally biased region" description="Acidic residues" evidence="4">
    <location>
        <begin position="168"/>
        <end position="180"/>
    </location>
</feature>
<dbReference type="GO" id="GO:0032153">
    <property type="term" value="C:cell division site"/>
    <property type="evidence" value="ECO:0007669"/>
    <property type="project" value="TreeGrafter"/>
</dbReference>
<evidence type="ECO:0000259" key="5">
    <source>
        <dbReference type="Pfam" id="PF12894"/>
    </source>
</evidence>
<evidence type="ECO:0000256" key="3">
    <source>
        <dbReference type="PROSITE-ProRule" id="PRU00221"/>
    </source>
</evidence>
<accession>A0A0J0XHG2</accession>
<feature type="compositionally biased region" description="Low complexity" evidence="4">
    <location>
        <begin position="152"/>
        <end position="166"/>
    </location>
</feature>
<dbReference type="InterPro" id="IPR024977">
    <property type="entry name" value="Apc4-like_WD40_dom"/>
</dbReference>
<feature type="region of interest" description="Disordered" evidence="4">
    <location>
        <begin position="151"/>
        <end position="224"/>
    </location>
</feature>
<dbReference type="PROSITE" id="PS50082">
    <property type="entry name" value="WD_REPEATS_2"/>
    <property type="match status" value="2"/>
</dbReference>
<feature type="compositionally biased region" description="Polar residues" evidence="4">
    <location>
        <begin position="188"/>
        <end position="197"/>
    </location>
</feature>
<feature type="domain" description="Anaphase-promoting complex subunit 4-like WD40" evidence="5">
    <location>
        <begin position="486"/>
        <end position="538"/>
    </location>
</feature>
<evidence type="ECO:0000256" key="2">
    <source>
        <dbReference type="ARBA" id="ARBA00022737"/>
    </source>
</evidence>
<name>A0A0J0XHG2_9TREE</name>
<reference evidence="6 7" key="1">
    <citation type="submission" date="2015-03" db="EMBL/GenBank/DDBJ databases">
        <title>Genomics and transcriptomics of the oil-accumulating basidiomycete yeast T. oleaginosus allow insights into substrate utilization and the diverse evolutionary trajectories of mating systems in fungi.</title>
        <authorList>
            <consortium name="DOE Joint Genome Institute"/>
            <person name="Kourist R."/>
            <person name="Kracht O."/>
            <person name="Bracharz F."/>
            <person name="Lipzen A."/>
            <person name="Nolan M."/>
            <person name="Ohm R."/>
            <person name="Grigoriev I."/>
            <person name="Sun S."/>
            <person name="Heitman J."/>
            <person name="Bruck T."/>
            <person name="Nowrousian M."/>
        </authorList>
    </citation>
    <scope>NUCLEOTIDE SEQUENCE [LARGE SCALE GENOMIC DNA]</scope>
    <source>
        <strain evidence="6 7">IBC0246</strain>
    </source>
</reference>
<dbReference type="Gene3D" id="2.130.10.10">
    <property type="entry name" value="YVTN repeat-like/Quinoprotein amine dehydrogenase"/>
    <property type="match status" value="1"/>
</dbReference>
<dbReference type="PANTHER" id="PTHR14107">
    <property type="entry name" value="WD REPEAT PROTEIN"/>
    <property type="match status" value="1"/>
</dbReference>
<feature type="repeat" description="WD" evidence="3">
    <location>
        <begin position="566"/>
        <end position="613"/>
    </location>
</feature>
<dbReference type="Proteomes" id="UP000053611">
    <property type="component" value="Unassembled WGS sequence"/>
</dbReference>
<keyword evidence="1 3" id="KW-0853">WD repeat</keyword>
<evidence type="ECO:0000313" key="7">
    <source>
        <dbReference type="Proteomes" id="UP000053611"/>
    </source>
</evidence>
<keyword evidence="7" id="KW-1185">Reference proteome</keyword>
<dbReference type="AlphaFoldDB" id="A0A0J0XHG2"/>
<dbReference type="GO" id="GO:0051286">
    <property type="term" value="C:cell tip"/>
    <property type="evidence" value="ECO:0007669"/>
    <property type="project" value="TreeGrafter"/>
</dbReference>
<dbReference type="InterPro" id="IPR036322">
    <property type="entry name" value="WD40_repeat_dom_sf"/>
</dbReference>
<feature type="compositionally biased region" description="Basic residues" evidence="4">
    <location>
        <begin position="206"/>
        <end position="215"/>
    </location>
</feature>
<feature type="region of interest" description="Disordered" evidence="4">
    <location>
        <begin position="390"/>
        <end position="430"/>
    </location>
</feature>
<organism evidence="6 7">
    <name type="scientific">Cutaneotrichosporon oleaginosum</name>
    <dbReference type="NCBI Taxonomy" id="879819"/>
    <lineage>
        <taxon>Eukaryota</taxon>
        <taxon>Fungi</taxon>
        <taxon>Dikarya</taxon>
        <taxon>Basidiomycota</taxon>
        <taxon>Agaricomycotina</taxon>
        <taxon>Tremellomycetes</taxon>
        <taxon>Trichosporonales</taxon>
        <taxon>Trichosporonaceae</taxon>
        <taxon>Cutaneotrichosporon</taxon>
    </lineage>
</organism>
<dbReference type="GeneID" id="28987473"/>
<feature type="compositionally biased region" description="Basic and acidic residues" evidence="4">
    <location>
        <begin position="418"/>
        <end position="429"/>
    </location>
</feature>
<dbReference type="InterPro" id="IPR015943">
    <property type="entry name" value="WD40/YVTN_repeat-like_dom_sf"/>
</dbReference>
<evidence type="ECO:0000256" key="4">
    <source>
        <dbReference type="SAM" id="MobiDB-lite"/>
    </source>
</evidence>
<dbReference type="InterPro" id="IPR051362">
    <property type="entry name" value="WD_repeat_creC_regulators"/>
</dbReference>
<dbReference type="InterPro" id="IPR001680">
    <property type="entry name" value="WD40_rpt"/>
</dbReference>
<dbReference type="SMART" id="SM00320">
    <property type="entry name" value="WD40"/>
    <property type="match status" value="4"/>
</dbReference>
<dbReference type="RefSeq" id="XP_018276938.1">
    <property type="nucleotide sequence ID" value="XM_018426870.1"/>
</dbReference>
<evidence type="ECO:0000256" key="1">
    <source>
        <dbReference type="ARBA" id="ARBA00022574"/>
    </source>
</evidence>
<dbReference type="STRING" id="879819.A0A0J0XHG2"/>
<dbReference type="GO" id="GO:0045013">
    <property type="term" value="P:carbon catabolite repression of transcription"/>
    <property type="evidence" value="ECO:0007669"/>
    <property type="project" value="TreeGrafter"/>
</dbReference>
<dbReference type="SUPFAM" id="SSF50978">
    <property type="entry name" value="WD40 repeat-like"/>
    <property type="match status" value="1"/>
</dbReference>
<gene>
    <name evidence="6" type="ORF">CC85DRAFT_329856</name>
</gene>
<protein>
    <submittedName>
        <fullName evidence="6">WD40 repeat-like protein</fullName>
    </submittedName>
</protein>
<dbReference type="EMBL" id="KQ087234">
    <property type="protein sequence ID" value="KLT40447.1"/>
    <property type="molecule type" value="Genomic_DNA"/>
</dbReference>
<proteinExistence type="predicted"/>
<dbReference type="Pfam" id="PF00400">
    <property type="entry name" value="WD40"/>
    <property type="match status" value="1"/>
</dbReference>
<dbReference type="Pfam" id="PF12894">
    <property type="entry name" value="ANAPC4_WD40"/>
    <property type="match status" value="1"/>
</dbReference>
<sequence>MELYIPPPAAYLPRLPPPRPLLPSVPVVPAPDLPDVLHAPEGPYTLAKGTFPEVEVPGPLPNDVPRPGAVPAGAAMYGAGGFGMAGPSFVPMPPLSSPNVFAVSSGSTLVNGQWQPGHPCRLVFADVWYPGRVAGKESSFGALVRLGLGKKAAQPDAAQAPDEAPPLYDEEFSDTESEADSDYRPAPTSANQGNQGPETHAQPPRKFGKDRKVRKEGKTLSASRGGIITRVSPNLNLGSIMDDKGKNGGERVRWAFWNMGRLFVWAEEGGVADNLATVVFQQPPTAHAISQLTVGPDRQDIVVGLETGDLVYLDFINDRTERFNVAGKVIKSAVASVHFDPRGGDRFTVLFADNTIAQYHLFAEDPNEAALAVITAVPRPWVTAWETAEAEEAVNAAQDREREARERETNGNGNGTAMERRTSGVERRGSVGLEKPIADRRPYLDRVIEWKNDEWNHPVEQERRGEPIRQPWAGRNPLSVGRLGAGAPITAMAYSPDGRWLAITTKDGLLRLLETEENRVTDVFESYFAALTCVAWSSDSRFVAVGGQDDLVTIYSPRESRLVARCQGHTGFVTCIAFDPTMRSSGRGYRFGSVGEDGKLLLWDFSAAALRKPRHHHSSSGRFGAGPGSSASLTLFSPAGAHYHAAPPKTEVALLQPVLARVVEGNLMTSLHMGPKSVATVSRSGSIKFWTRPPRAPRKRSEKKREH</sequence>
<dbReference type="GO" id="GO:0005634">
    <property type="term" value="C:nucleus"/>
    <property type="evidence" value="ECO:0007669"/>
    <property type="project" value="TreeGrafter"/>
</dbReference>
<evidence type="ECO:0000313" key="6">
    <source>
        <dbReference type="EMBL" id="KLT40447.1"/>
    </source>
</evidence>